<gene>
    <name evidence="1" type="ORF">MYP_3759</name>
</gene>
<dbReference type="EMBL" id="BBLT01000008">
    <property type="protein sequence ID" value="GAL86529.1"/>
    <property type="molecule type" value="Genomic_DNA"/>
</dbReference>
<name>A0A098LJ86_9BACT</name>
<dbReference type="STRING" id="153721.MYP_3759"/>
<dbReference type="OrthoDB" id="669100at2"/>
<dbReference type="AlphaFoldDB" id="A0A098LJ86"/>
<protein>
    <recommendedName>
        <fullName evidence="3">DUF1440 domain-containing protein</fullName>
    </recommendedName>
</protein>
<sequence>MIRIFKRKKKSLKDTAVHSVGTFTGDVGRGLFAGLVGTFAMSLSQFIEMKITQREGSDSPLKAAEKVFDIHADNEEAKSKLLNIIHYAYGTSWGGFRGIIGTLGLKGIPANALHFSSVFGTELVMLPGLKVAPPVKEWGTKEISVSGIHHIIYVLVSGVVFDLLKSDRKPV</sequence>
<keyword evidence="2" id="KW-1185">Reference proteome</keyword>
<evidence type="ECO:0008006" key="3">
    <source>
        <dbReference type="Google" id="ProtNLM"/>
    </source>
</evidence>
<dbReference type="RefSeq" id="WP_052430328.1">
    <property type="nucleotide sequence ID" value="NZ_BBLT01000008.1"/>
</dbReference>
<organism evidence="1 2">
    <name type="scientific">Sporocytophaga myxococcoides</name>
    <dbReference type="NCBI Taxonomy" id="153721"/>
    <lineage>
        <taxon>Bacteria</taxon>
        <taxon>Pseudomonadati</taxon>
        <taxon>Bacteroidota</taxon>
        <taxon>Cytophagia</taxon>
        <taxon>Cytophagales</taxon>
        <taxon>Cytophagaceae</taxon>
        <taxon>Sporocytophaga</taxon>
    </lineage>
</organism>
<accession>A0A098LJ86</accession>
<evidence type="ECO:0000313" key="1">
    <source>
        <dbReference type="EMBL" id="GAL86529.1"/>
    </source>
</evidence>
<proteinExistence type="predicted"/>
<comment type="caution">
    <text evidence="1">The sequence shown here is derived from an EMBL/GenBank/DDBJ whole genome shotgun (WGS) entry which is preliminary data.</text>
</comment>
<dbReference type="Proteomes" id="UP000030185">
    <property type="component" value="Unassembled WGS sequence"/>
</dbReference>
<reference evidence="1 2" key="1">
    <citation type="submission" date="2014-09" db="EMBL/GenBank/DDBJ databases">
        <title>Sporocytophaga myxococcoides PG-01 genome sequencing.</title>
        <authorList>
            <person name="Liu L."/>
            <person name="Gao P.J."/>
            <person name="Chen G.J."/>
            <person name="Wang L.S."/>
        </authorList>
    </citation>
    <scope>NUCLEOTIDE SEQUENCE [LARGE SCALE GENOMIC DNA]</scope>
    <source>
        <strain evidence="1 2">PG-01</strain>
    </source>
</reference>
<evidence type="ECO:0000313" key="2">
    <source>
        <dbReference type="Proteomes" id="UP000030185"/>
    </source>
</evidence>
<dbReference type="eggNOG" id="ENOG5032V0W">
    <property type="taxonomic scope" value="Bacteria"/>
</dbReference>